<evidence type="ECO:0000313" key="2">
    <source>
        <dbReference type="EMBL" id="XBS22283.1"/>
    </source>
</evidence>
<accession>A0AAU7NZ70</accession>
<dbReference type="NCBIfam" id="TIGR04073">
    <property type="entry name" value="exo_TIGR04073"/>
    <property type="match status" value="1"/>
</dbReference>
<dbReference type="EMBL" id="CP157743">
    <property type="protein sequence ID" value="XBS22283.1"/>
    <property type="molecule type" value="Genomic_DNA"/>
</dbReference>
<feature type="signal peptide" evidence="1">
    <location>
        <begin position="1"/>
        <end position="24"/>
    </location>
</feature>
<dbReference type="Proteomes" id="UP001225378">
    <property type="component" value="Chromosome"/>
</dbReference>
<dbReference type="AlphaFoldDB" id="A0AAU7NZ70"/>
<reference evidence="2 3" key="1">
    <citation type="journal article" date="2024" name="Microbiology">
        <title>Methylomarinum rosea sp. nov., a novel halophilic methanotrophic bacterium from the hypersaline Lake Elton.</title>
        <authorList>
            <person name="Suleimanov R.Z."/>
            <person name="Oshkin I.Y."/>
            <person name="Danilova O.V."/>
            <person name="Suzina N.E."/>
            <person name="Dedysh S.N."/>
        </authorList>
    </citation>
    <scope>NUCLEOTIDE SEQUENCE [LARGE SCALE GENOMIC DNA]</scope>
    <source>
        <strain evidence="2 3">Ch1-1</strain>
    </source>
</reference>
<organism evidence="2 3">
    <name type="scientific">Methylomarinum roseum</name>
    <dbReference type="NCBI Taxonomy" id="3067653"/>
    <lineage>
        <taxon>Bacteria</taxon>
        <taxon>Pseudomonadati</taxon>
        <taxon>Pseudomonadota</taxon>
        <taxon>Gammaproteobacteria</taxon>
        <taxon>Methylococcales</taxon>
        <taxon>Methylococcaceae</taxon>
        <taxon>Methylomarinum</taxon>
    </lineage>
</organism>
<dbReference type="KEGG" id="mech:Q9L42_009185"/>
<gene>
    <name evidence="2" type="ORF">Q9L42_009185</name>
</gene>
<proteinExistence type="predicted"/>
<evidence type="ECO:0000313" key="3">
    <source>
        <dbReference type="Proteomes" id="UP001225378"/>
    </source>
</evidence>
<keyword evidence="3" id="KW-1185">Reference proteome</keyword>
<protein>
    <submittedName>
        <fullName evidence="2">Exosortase system-associated protein, TIGR04073 family</fullName>
    </submittedName>
</protein>
<name>A0AAU7NZ70_9GAMM</name>
<sequence>MRKLPHVFLLCTLTISAYTPAIQADDNYTSQVAEKFTRGTANLFTGLGEVPKNIVNASEKTNAVVGSTGGLIMGTLDTLGRTASGIFDILSSPLPTESLIQPEYVWQDFKQPTSYGAAYID</sequence>
<keyword evidence="1" id="KW-0732">Signal</keyword>
<dbReference type="InterPro" id="IPR023824">
    <property type="entry name" value="CHP04073_exosortase-affil"/>
</dbReference>
<dbReference type="RefSeq" id="WP_305908740.1">
    <property type="nucleotide sequence ID" value="NZ_CP157743.1"/>
</dbReference>
<evidence type="ECO:0000256" key="1">
    <source>
        <dbReference type="SAM" id="SignalP"/>
    </source>
</evidence>
<feature type="chain" id="PRO_5043313652" evidence="1">
    <location>
        <begin position="25"/>
        <end position="121"/>
    </location>
</feature>